<reference evidence="11" key="1">
    <citation type="submission" date="2020-11" db="EMBL/GenBank/DDBJ databases">
        <authorList>
            <consortium name="DOE Joint Genome Institute"/>
            <person name="Ahrendt S."/>
            <person name="Riley R."/>
            <person name="Andreopoulos W."/>
            <person name="Labutti K."/>
            <person name="Pangilinan J."/>
            <person name="Ruiz-Duenas F.J."/>
            <person name="Barrasa J.M."/>
            <person name="Sanchez-Garcia M."/>
            <person name="Camarero S."/>
            <person name="Miyauchi S."/>
            <person name="Serrano A."/>
            <person name="Linde D."/>
            <person name="Babiker R."/>
            <person name="Drula E."/>
            <person name="Ayuso-Fernandez I."/>
            <person name="Pacheco R."/>
            <person name="Padilla G."/>
            <person name="Ferreira P."/>
            <person name="Barriuso J."/>
            <person name="Kellner H."/>
            <person name="Castanera R."/>
            <person name="Alfaro M."/>
            <person name="Ramirez L."/>
            <person name="Pisabarro A.G."/>
            <person name="Kuo A."/>
            <person name="Tritt A."/>
            <person name="Lipzen A."/>
            <person name="He G."/>
            <person name="Yan M."/>
            <person name="Ng V."/>
            <person name="Cullen D."/>
            <person name="Martin F."/>
            <person name="Rosso M.-N."/>
            <person name="Henrissat B."/>
            <person name="Hibbett D."/>
            <person name="Martinez A.T."/>
            <person name="Grigoriev I.V."/>
        </authorList>
    </citation>
    <scope>NUCLEOTIDE SEQUENCE</scope>
    <source>
        <strain evidence="11">CBS 506.95</strain>
    </source>
</reference>
<dbReference type="InterPro" id="IPR003280">
    <property type="entry name" value="2pore_dom_K_chnl"/>
</dbReference>
<feature type="compositionally biased region" description="Basic residues" evidence="8">
    <location>
        <begin position="52"/>
        <end position="62"/>
    </location>
</feature>
<feature type="region of interest" description="Disordered" evidence="8">
    <location>
        <begin position="1"/>
        <end position="68"/>
    </location>
</feature>
<dbReference type="Proteomes" id="UP000807306">
    <property type="component" value="Unassembled WGS sequence"/>
</dbReference>
<feature type="transmembrane region" description="Helical" evidence="9">
    <location>
        <begin position="442"/>
        <end position="466"/>
    </location>
</feature>
<feature type="compositionally biased region" description="Basic and acidic residues" evidence="8">
    <location>
        <begin position="625"/>
        <end position="659"/>
    </location>
</feature>
<sequence length="726" mass="83823">MNDPGLGDSIQQTENQVEGKLKPQHGRGSHSQSSGRIQQHDQSHLGFIPAPLRRRKQRQSSAKRREARWADGAKSHNLYQPAMWWFFSTAFPLFCGSFGPIANLFSVCALVSSWRIEDQAGKRILDPHWLLALNACSLGFAIIANLVLLFNFARRIRYAIAQPITITLWYISAILLLIPIGLLSKNPRISSPSSSLSTPVAFSQSYYYGLISAVLYSVLSTMLFLSTLGSSSFIRAYPPSFSTLTHPQRTLMLQTTSFTFYIGIAALIFSHIEKWDYTDTLYWADYTLLTIGLGTDFPLHTTLGRMLLIPFAIGGITMIGLIVSSVRQLVLDRAKTKVLRRFLTKKREKWGDELKERHRLQMLENGGISDSEESDGRSHRIHEKWKWFRQSIRFLKKEERRIAKDIRKHVQSDRLCGRPAWHRMEFELMRFIEKSAETTEHYFALGMSFMVIMIVWTIGALIFWRAEREAQGWTYVDTFYFTYTSLLTIGYGDFYPSTSAGRPFFVVWSLISVPAMTVLISNMGDTVVTWVREGTVRVSRWTILPERKDEAVEIFTGDEEKSMHDSLKEDSSGSNLAAEIAREISVLAKDLNEKPTKKYKWDEWERWLKMLGKIDDESRRYYHQHGRDLDRDRRGADREDEKRAPVNGDLMERPKKELDQSVSTSHHLSNSTPTTDDWEWTWLGDEGPLFSRMTETEWIIDELCIRLEEVLEERIYQAKEGSARER</sequence>
<comment type="subcellular location">
    <subcellularLocation>
        <location evidence="1">Membrane</location>
        <topology evidence="1">Multi-pass membrane protein</topology>
    </subcellularLocation>
</comment>
<dbReference type="GO" id="GO:0015271">
    <property type="term" value="F:outward rectifier potassium channel activity"/>
    <property type="evidence" value="ECO:0007669"/>
    <property type="project" value="TreeGrafter"/>
</dbReference>
<feature type="transmembrane region" description="Helical" evidence="9">
    <location>
        <begin position="84"/>
        <end position="116"/>
    </location>
</feature>
<feature type="domain" description="Potassium channel" evidence="10">
    <location>
        <begin position="451"/>
        <end position="527"/>
    </location>
</feature>
<dbReference type="OrthoDB" id="297496at2759"/>
<protein>
    <recommendedName>
        <fullName evidence="10">Potassium channel domain-containing protein</fullName>
    </recommendedName>
</protein>
<evidence type="ECO:0000259" key="10">
    <source>
        <dbReference type="Pfam" id="PF07885"/>
    </source>
</evidence>
<dbReference type="GO" id="GO:0022841">
    <property type="term" value="F:potassium ion leak channel activity"/>
    <property type="evidence" value="ECO:0007669"/>
    <property type="project" value="TreeGrafter"/>
</dbReference>
<feature type="region of interest" description="Disordered" evidence="8">
    <location>
        <begin position="625"/>
        <end position="674"/>
    </location>
</feature>
<feature type="transmembrane region" description="Helical" evidence="9">
    <location>
        <begin position="307"/>
        <end position="330"/>
    </location>
</feature>
<feature type="compositionally biased region" description="Polar residues" evidence="8">
    <location>
        <begin position="660"/>
        <end position="674"/>
    </location>
</feature>
<evidence type="ECO:0000313" key="11">
    <source>
        <dbReference type="EMBL" id="KAF9523134.1"/>
    </source>
</evidence>
<evidence type="ECO:0000256" key="2">
    <source>
        <dbReference type="ARBA" id="ARBA00022448"/>
    </source>
</evidence>
<evidence type="ECO:0000256" key="4">
    <source>
        <dbReference type="ARBA" id="ARBA00022989"/>
    </source>
</evidence>
<organism evidence="11 12">
    <name type="scientific">Crepidotus variabilis</name>
    <dbReference type="NCBI Taxonomy" id="179855"/>
    <lineage>
        <taxon>Eukaryota</taxon>
        <taxon>Fungi</taxon>
        <taxon>Dikarya</taxon>
        <taxon>Basidiomycota</taxon>
        <taxon>Agaricomycotina</taxon>
        <taxon>Agaricomycetes</taxon>
        <taxon>Agaricomycetidae</taxon>
        <taxon>Agaricales</taxon>
        <taxon>Agaricineae</taxon>
        <taxon>Crepidotaceae</taxon>
        <taxon>Crepidotus</taxon>
    </lineage>
</organism>
<evidence type="ECO:0000256" key="5">
    <source>
        <dbReference type="ARBA" id="ARBA00023065"/>
    </source>
</evidence>
<name>A0A9P6E687_9AGAR</name>
<feature type="transmembrane region" description="Helical" evidence="9">
    <location>
        <begin position="164"/>
        <end position="185"/>
    </location>
</feature>
<dbReference type="GO" id="GO:0030322">
    <property type="term" value="P:stabilization of membrane potential"/>
    <property type="evidence" value="ECO:0007669"/>
    <property type="project" value="TreeGrafter"/>
</dbReference>
<dbReference type="PANTHER" id="PTHR11003">
    <property type="entry name" value="POTASSIUM CHANNEL, SUBFAMILY K"/>
    <property type="match status" value="1"/>
</dbReference>
<dbReference type="InterPro" id="IPR013099">
    <property type="entry name" value="K_chnl_dom"/>
</dbReference>
<dbReference type="Pfam" id="PF07885">
    <property type="entry name" value="Ion_trans_2"/>
    <property type="match status" value="2"/>
</dbReference>
<evidence type="ECO:0000256" key="3">
    <source>
        <dbReference type="ARBA" id="ARBA00022692"/>
    </source>
</evidence>
<feature type="transmembrane region" description="Helical" evidence="9">
    <location>
        <begin position="128"/>
        <end position="152"/>
    </location>
</feature>
<comment type="caution">
    <text evidence="11">The sequence shown here is derived from an EMBL/GenBank/DDBJ whole genome shotgun (WGS) entry which is preliminary data.</text>
</comment>
<dbReference type="AlphaFoldDB" id="A0A9P6E687"/>
<dbReference type="EMBL" id="MU157924">
    <property type="protein sequence ID" value="KAF9523134.1"/>
    <property type="molecule type" value="Genomic_DNA"/>
</dbReference>
<evidence type="ECO:0000256" key="6">
    <source>
        <dbReference type="ARBA" id="ARBA00023136"/>
    </source>
</evidence>
<gene>
    <name evidence="11" type="ORF">CPB83DRAFT_887111</name>
</gene>
<keyword evidence="5" id="KW-0406">Ion transport</keyword>
<keyword evidence="6 9" id="KW-0472">Membrane</keyword>
<keyword evidence="12" id="KW-1185">Reference proteome</keyword>
<dbReference type="SUPFAM" id="SSF81324">
    <property type="entry name" value="Voltage-gated potassium channels"/>
    <property type="match status" value="2"/>
</dbReference>
<feature type="transmembrane region" description="Helical" evidence="9">
    <location>
        <begin position="251"/>
        <end position="272"/>
    </location>
</feature>
<dbReference type="Gene3D" id="1.10.287.70">
    <property type="match status" value="2"/>
</dbReference>
<evidence type="ECO:0000256" key="1">
    <source>
        <dbReference type="ARBA" id="ARBA00004141"/>
    </source>
</evidence>
<dbReference type="GO" id="GO:0005886">
    <property type="term" value="C:plasma membrane"/>
    <property type="evidence" value="ECO:0007669"/>
    <property type="project" value="TreeGrafter"/>
</dbReference>
<keyword evidence="2" id="KW-0813">Transport</keyword>
<proteinExistence type="predicted"/>
<evidence type="ECO:0000256" key="9">
    <source>
        <dbReference type="SAM" id="Phobius"/>
    </source>
</evidence>
<feature type="domain" description="Potassium channel" evidence="10">
    <location>
        <begin position="259"/>
        <end position="330"/>
    </location>
</feature>
<accession>A0A9P6E687</accession>
<evidence type="ECO:0000256" key="7">
    <source>
        <dbReference type="ARBA" id="ARBA00023303"/>
    </source>
</evidence>
<keyword evidence="7" id="KW-0407">Ion channel</keyword>
<evidence type="ECO:0000256" key="8">
    <source>
        <dbReference type="SAM" id="MobiDB-lite"/>
    </source>
</evidence>
<dbReference type="PANTHER" id="PTHR11003:SF342">
    <property type="entry name" value="OUTWARD-RECTIFIER POTASSIUM CHANNEL TOK1"/>
    <property type="match status" value="1"/>
</dbReference>
<keyword evidence="3 9" id="KW-0812">Transmembrane</keyword>
<keyword evidence="4 9" id="KW-1133">Transmembrane helix</keyword>
<feature type="transmembrane region" description="Helical" evidence="9">
    <location>
        <begin position="504"/>
        <end position="523"/>
    </location>
</feature>
<feature type="transmembrane region" description="Helical" evidence="9">
    <location>
        <begin position="205"/>
        <end position="230"/>
    </location>
</feature>
<evidence type="ECO:0000313" key="12">
    <source>
        <dbReference type="Proteomes" id="UP000807306"/>
    </source>
</evidence>